<evidence type="ECO:0000256" key="9">
    <source>
        <dbReference type="SAM" id="MobiDB-lite"/>
    </source>
</evidence>
<evidence type="ECO:0000313" key="11">
    <source>
        <dbReference type="EMBL" id="GLS24460.1"/>
    </source>
</evidence>
<comment type="function">
    <text evidence="7">Responsible for the coupling of flagellin expression to flagellar assembly by preventing expression of the flagellin genes when a component of the middle class of proteins is defective. It negatively regulates flagellar genes by inhibiting the activity of FliA by directly binding to FliA.</text>
</comment>
<dbReference type="GO" id="GO:0044781">
    <property type="term" value="P:bacterial-type flagellum organization"/>
    <property type="evidence" value="ECO:0007669"/>
    <property type="project" value="UniProtKB-KW"/>
</dbReference>
<dbReference type="RefSeq" id="WP_232595700.1">
    <property type="nucleotide sequence ID" value="NZ_BSPD01000005.1"/>
</dbReference>
<evidence type="ECO:0000313" key="12">
    <source>
        <dbReference type="Proteomes" id="UP001156870"/>
    </source>
</evidence>
<keyword evidence="6" id="KW-0804">Transcription</keyword>
<evidence type="ECO:0000256" key="4">
    <source>
        <dbReference type="ARBA" id="ARBA00022795"/>
    </source>
</evidence>
<accession>A0AA37T6J7</accession>
<dbReference type="Pfam" id="PF04316">
    <property type="entry name" value="FlgM"/>
    <property type="match status" value="1"/>
</dbReference>
<dbReference type="AlphaFoldDB" id="A0AA37T6J7"/>
<feature type="compositionally biased region" description="Low complexity" evidence="9">
    <location>
        <begin position="7"/>
        <end position="20"/>
    </location>
</feature>
<protein>
    <recommendedName>
        <fullName evidence="2">Negative regulator of flagellin synthesis</fullName>
    </recommendedName>
    <alternativeName>
        <fullName evidence="8">Anti-sigma-28 factor</fullName>
    </alternativeName>
</protein>
<evidence type="ECO:0000256" key="5">
    <source>
        <dbReference type="ARBA" id="ARBA00023015"/>
    </source>
</evidence>
<keyword evidence="5" id="KW-0805">Transcription regulation</keyword>
<dbReference type="InterPro" id="IPR035890">
    <property type="entry name" value="Anti-sigma-28_factor_FlgM_sf"/>
</dbReference>
<sequence>MVIDGLNNTSSANSANNNRARTAEQNSDNNRTSAESPAARSTEGQVSISAAATRLAELEQNIAASDEVDNDRVAALRGAIESGSFQINAERIAERFLEQDDLFA</sequence>
<dbReference type="InterPro" id="IPR007412">
    <property type="entry name" value="FlgM"/>
</dbReference>
<keyword evidence="4" id="KW-1005">Bacterial flagellum biogenesis</keyword>
<evidence type="ECO:0000259" key="10">
    <source>
        <dbReference type="Pfam" id="PF04316"/>
    </source>
</evidence>
<evidence type="ECO:0000256" key="8">
    <source>
        <dbReference type="ARBA" id="ARBA00030117"/>
    </source>
</evidence>
<name>A0AA37T6J7_9GAMM</name>
<evidence type="ECO:0000256" key="1">
    <source>
        <dbReference type="ARBA" id="ARBA00005322"/>
    </source>
</evidence>
<dbReference type="GO" id="GO:0045892">
    <property type="term" value="P:negative regulation of DNA-templated transcription"/>
    <property type="evidence" value="ECO:0007669"/>
    <property type="project" value="InterPro"/>
</dbReference>
<comment type="similarity">
    <text evidence="1">Belongs to the FlgM family.</text>
</comment>
<evidence type="ECO:0000256" key="2">
    <source>
        <dbReference type="ARBA" id="ARBA00017823"/>
    </source>
</evidence>
<proteinExistence type="inferred from homology"/>
<dbReference type="NCBIfam" id="TIGR03824">
    <property type="entry name" value="FlgM_jcvi"/>
    <property type="match status" value="1"/>
</dbReference>
<evidence type="ECO:0000256" key="6">
    <source>
        <dbReference type="ARBA" id="ARBA00023163"/>
    </source>
</evidence>
<organism evidence="11 12">
    <name type="scientific">Marinibactrum halimedae</name>
    <dbReference type="NCBI Taxonomy" id="1444977"/>
    <lineage>
        <taxon>Bacteria</taxon>
        <taxon>Pseudomonadati</taxon>
        <taxon>Pseudomonadota</taxon>
        <taxon>Gammaproteobacteria</taxon>
        <taxon>Cellvibrionales</taxon>
        <taxon>Cellvibrionaceae</taxon>
        <taxon>Marinibactrum</taxon>
    </lineage>
</organism>
<keyword evidence="3" id="KW-0678">Repressor</keyword>
<evidence type="ECO:0000256" key="3">
    <source>
        <dbReference type="ARBA" id="ARBA00022491"/>
    </source>
</evidence>
<dbReference type="Proteomes" id="UP001156870">
    <property type="component" value="Unassembled WGS sequence"/>
</dbReference>
<dbReference type="SUPFAM" id="SSF101498">
    <property type="entry name" value="Anti-sigma factor FlgM"/>
    <property type="match status" value="1"/>
</dbReference>
<comment type="caution">
    <text evidence="11">The sequence shown here is derived from an EMBL/GenBank/DDBJ whole genome shotgun (WGS) entry which is preliminary data.</text>
</comment>
<dbReference type="InterPro" id="IPR031316">
    <property type="entry name" value="FlgM_C"/>
</dbReference>
<gene>
    <name evidence="11" type="ORF">GCM10007877_01710</name>
</gene>
<dbReference type="EMBL" id="BSPD01000005">
    <property type="protein sequence ID" value="GLS24460.1"/>
    <property type="molecule type" value="Genomic_DNA"/>
</dbReference>
<feature type="domain" description="Anti-sigma-28 factor FlgM C-terminal" evidence="10">
    <location>
        <begin position="45"/>
        <end position="97"/>
    </location>
</feature>
<feature type="region of interest" description="Disordered" evidence="9">
    <location>
        <begin position="1"/>
        <end position="47"/>
    </location>
</feature>
<keyword evidence="12" id="KW-1185">Reference proteome</keyword>
<feature type="compositionally biased region" description="Polar residues" evidence="9">
    <location>
        <begin position="24"/>
        <end position="35"/>
    </location>
</feature>
<evidence type="ECO:0000256" key="7">
    <source>
        <dbReference type="ARBA" id="ARBA00024739"/>
    </source>
</evidence>
<reference evidence="11 12" key="1">
    <citation type="journal article" date="2014" name="Int. J. Syst. Evol. Microbiol.">
        <title>Complete genome sequence of Corynebacterium casei LMG S-19264T (=DSM 44701T), isolated from a smear-ripened cheese.</title>
        <authorList>
            <consortium name="US DOE Joint Genome Institute (JGI-PGF)"/>
            <person name="Walter F."/>
            <person name="Albersmeier A."/>
            <person name="Kalinowski J."/>
            <person name="Ruckert C."/>
        </authorList>
    </citation>
    <scope>NUCLEOTIDE SEQUENCE [LARGE SCALE GENOMIC DNA]</scope>
    <source>
        <strain evidence="11 12">NBRC 110095</strain>
    </source>
</reference>